<dbReference type="Proteomes" id="UP000184050">
    <property type="component" value="Unassembled WGS sequence"/>
</dbReference>
<evidence type="ECO:0000256" key="2">
    <source>
        <dbReference type="ARBA" id="ARBA00022801"/>
    </source>
</evidence>
<dbReference type="InterPro" id="IPR050738">
    <property type="entry name" value="Sulfatase"/>
</dbReference>
<dbReference type="CDD" id="cd16025">
    <property type="entry name" value="PAS_like"/>
    <property type="match status" value="1"/>
</dbReference>
<gene>
    <name evidence="4" type="ORF">SAMN05444280_102224</name>
</gene>
<dbReference type="GO" id="GO:0004065">
    <property type="term" value="F:arylsulfatase activity"/>
    <property type="evidence" value="ECO:0007669"/>
    <property type="project" value="TreeGrafter"/>
</dbReference>
<dbReference type="AlphaFoldDB" id="A0A1M6BHB3"/>
<dbReference type="STRING" id="1168035.SAMN05444280_102224"/>
<comment type="similarity">
    <text evidence="1">Belongs to the sulfatase family.</text>
</comment>
<keyword evidence="2" id="KW-0378">Hydrolase</keyword>
<sequence>MKPFSIFALFLFLTILFYACEKKPETAGKPNIILISADDLGWSDIGCYGSEVQTPNLDKLGEGGMRFTRFHNTSKCFPSRACLLTGVYAQQSNYHQHHRNPITNAVTLGEVLQTAGYRTLWSGKHHGLENPVSRGFDRYYGLKDGACNYFNPGNQLPGEGAPARKGTPGNKRKRWWCIDSVMFHPYTPDAEDFYTTDYFTNYALDWLDEYKNDENPFFLYLAYTAPHDPLMAWPEDIAKYEDKYDEGYKAIRQKRYQKQIEMGLIDENYRLSESSYDEWGNLSDSVREDEIRKMEVYAAMIDRMDQNIGKVLKKLRETGEDENTLILFVSDNGASAEVVLLPDDSGEIGSMTRWTSLGPDWANVSNTPFRYYKNYSYEGGTNTPFIAYWPGKIEPNSFSDFPGHFIDFMATFVDLTGAEYPQVFNGQQITPMQGQSLLPVFRGKETERKNPIFWEWSDGQAAYFNSWKIVKEGRGNSWDLYNLENDPTETNNLVEKYPGKVEELEYLFEEWKEGLPEF</sequence>
<dbReference type="Pfam" id="PF00884">
    <property type="entry name" value="Sulfatase"/>
    <property type="match status" value="1"/>
</dbReference>
<evidence type="ECO:0000256" key="1">
    <source>
        <dbReference type="ARBA" id="ARBA00008779"/>
    </source>
</evidence>
<dbReference type="PROSITE" id="PS51257">
    <property type="entry name" value="PROKAR_LIPOPROTEIN"/>
    <property type="match status" value="1"/>
</dbReference>
<accession>A0A1M6BHB3</accession>
<dbReference type="SUPFAM" id="SSF53649">
    <property type="entry name" value="Alkaline phosphatase-like"/>
    <property type="match status" value="1"/>
</dbReference>
<dbReference type="PANTHER" id="PTHR42693:SF53">
    <property type="entry name" value="ENDO-4-O-SULFATASE"/>
    <property type="match status" value="1"/>
</dbReference>
<evidence type="ECO:0000313" key="5">
    <source>
        <dbReference type="Proteomes" id="UP000184050"/>
    </source>
</evidence>
<dbReference type="RefSeq" id="WP_073164961.1">
    <property type="nucleotide sequence ID" value="NZ_FQZE01000002.1"/>
</dbReference>
<protein>
    <submittedName>
        <fullName evidence="4">Arylsulfatase</fullName>
    </submittedName>
</protein>
<dbReference type="InterPro" id="IPR017850">
    <property type="entry name" value="Alkaline_phosphatase_core_sf"/>
</dbReference>
<name>A0A1M6BHB3_9BACT</name>
<dbReference type="OrthoDB" id="9765065at2"/>
<dbReference type="InterPro" id="IPR000917">
    <property type="entry name" value="Sulfatase_N"/>
</dbReference>
<organism evidence="4 5">
    <name type="scientific">Tangfeifania diversioriginum</name>
    <dbReference type="NCBI Taxonomy" id="1168035"/>
    <lineage>
        <taxon>Bacteria</taxon>
        <taxon>Pseudomonadati</taxon>
        <taxon>Bacteroidota</taxon>
        <taxon>Bacteroidia</taxon>
        <taxon>Marinilabiliales</taxon>
        <taxon>Prolixibacteraceae</taxon>
        <taxon>Tangfeifania</taxon>
    </lineage>
</organism>
<evidence type="ECO:0000313" key="4">
    <source>
        <dbReference type="EMBL" id="SHI48099.1"/>
    </source>
</evidence>
<dbReference type="EMBL" id="FQZE01000002">
    <property type="protein sequence ID" value="SHI48099.1"/>
    <property type="molecule type" value="Genomic_DNA"/>
</dbReference>
<dbReference type="Gene3D" id="3.40.720.10">
    <property type="entry name" value="Alkaline Phosphatase, subunit A"/>
    <property type="match status" value="1"/>
</dbReference>
<evidence type="ECO:0000259" key="3">
    <source>
        <dbReference type="Pfam" id="PF00884"/>
    </source>
</evidence>
<reference evidence="4 5" key="1">
    <citation type="submission" date="2016-11" db="EMBL/GenBank/DDBJ databases">
        <authorList>
            <person name="Jaros S."/>
            <person name="Januszkiewicz K."/>
            <person name="Wedrychowicz H."/>
        </authorList>
    </citation>
    <scope>NUCLEOTIDE SEQUENCE [LARGE SCALE GENOMIC DNA]</scope>
    <source>
        <strain evidence="4 5">DSM 27063</strain>
    </source>
</reference>
<feature type="domain" description="Sulfatase N-terminal" evidence="3">
    <location>
        <begin position="30"/>
        <end position="418"/>
    </location>
</feature>
<proteinExistence type="inferred from homology"/>
<keyword evidence="5" id="KW-1185">Reference proteome</keyword>
<dbReference type="Gene3D" id="3.30.1120.10">
    <property type="match status" value="1"/>
</dbReference>
<dbReference type="PANTHER" id="PTHR42693">
    <property type="entry name" value="ARYLSULFATASE FAMILY MEMBER"/>
    <property type="match status" value="1"/>
</dbReference>